<keyword evidence="2" id="KW-1185">Reference proteome</keyword>
<evidence type="ECO:0000313" key="1">
    <source>
        <dbReference type="EMBL" id="VDL67574.1"/>
    </source>
</evidence>
<proteinExistence type="predicted"/>
<dbReference type="AlphaFoldDB" id="A0A0N4XN82"/>
<dbReference type="EMBL" id="UYSL01006726">
    <property type="protein sequence ID" value="VDL67574.1"/>
    <property type="molecule type" value="Genomic_DNA"/>
</dbReference>
<name>A0A0N4XN82_NIPBR</name>
<reference evidence="3" key="1">
    <citation type="submission" date="2017-02" db="UniProtKB">
        <authorList>
            <consortium name="WormBaseParasite"/>
        </authorList>
    </citation>
    <scope>IDENTIFICATION</scope>
</reference>
<accession>A0A0N4XN82</accession>
<organism evidence="3">
    <name type="scientific">Nippostrongylus brasiliensis</name>
    <name type="common">Rat hookworm</name>
    <dbReference type="NCBI Taxonomy" id="27835"/>
    <lineage>
        <taxon>Eukaryota</taxon>
        <taxon>Metazoa</taxon>
        <taxon>Ecdysozoa</taxon>
        <taxon>Nematoda</taxon>
        <taxon>Chromadorea</taxon>
        <taxon>Rhabditida</taxon>
        <taxon>Rhabditina</taxon>
        <taxon>Rhabditomorpha</taxon>
        <taxon>Strongyloidea</taxon>
        <taxon>Heligmosomidae</taxon>
        <taxon>Nippostrongylus</taxon>
    </lineage>
</organism>
<reference evidence="1 2" key="2">
    <citation type="submission" date="2018-11" db="EMBL/GenBank/DDBJ databases">
        <authorList>
            <consortium name="Pathogen Informatics"/>
        </authorList>
    </citation>
    <scope>NUCLEOTIDE SEQUENCE [LARGE SCALE GENOMIC DNA]</scope>
</reference>
<evidence type="ECO:0000313" key="3">
    <source>
        <dbReference type="WBParaSite" id="NBR_0000398401-mRNA-1"/>
    </source>
</evidence>
<protein>
    <submittedName>
        <fullName evidence="3">Transposase</fullName>
    </submittedName>
</protein>
<dbReference type="WBParaSite" id="NBR_0000398401-mRNA-1">
    <property type="protein sequence ID" value="NBR_0000398401-mRNA-1"/>
    <property type="gene ID" value="NBR_0000398401"/>
</dbReference>
<evidence type="ECO:0000313" key="2">
    <source>
        <dbReference type="Proteomes" id="UP000271162"/>
    </source>
</evidence>
<sequence>MKNSYSGSVGVLVYNGTSHNQAYQNTPGTIR</sequence>
<dbReference type="Proteomes" id="UP000271162">
    <property type="component" value="Unassembled WGS sequence"/>
</dbReference>
<gene>
    <name evidence="1" type="ORF">NBR_LOCUS3985</name>
</gene>